<evidence type="ECO:0000313" key="6">
    <source>
        <dbReference type="Proteomes" id="UP001608902"/>
    </source>
</evidence>
<feature type="transmembrane region" description="Helical" evidence="4">
    <location>
        <begin position="157"/>
        <end position="174"/>
    </location>
</feature>
<comment type="caution">
    <text evidence="5">The sequence shown here is derived from an EMBL/GenBank/DDBJ whole genome shotgun (WGS) entry which is preliminary data.</text>
</comment>
<keyword evidence="1 4" id="KW-0812">Transmembrane</keyword>
<name>A0ABD6EC47_9BILA</name>
<gene>
    <name evidence="5" type="ORF">AB6A40_003935</name>
</gene>
<feature type="transmembrane region" description="Helical" evidence="4">
    <location>
        <begin position="342"/>
        <end position="359"/>
    </location>
</feature>
<dbReference type="Gene3D" id="1.20.1560.10">
    <property type="entry name" value="ABC transporter type 1, transmembrane domain"/>
    <property type="match status" value="1"/>
</dbReference>
<accession>A0ABD6EC47</accession>
<evidence type="ECO:0000256" key="2">
    <source>
        <dbReference type="ARBA" id="ARBA00022989"/>
    </source>
</evidence>
<keyword evidence="2 4" id="KW-1133">Transmembrane helix</keyword>
<evidence type="ECO:0000256" key="4">
    <source>
        <dbReference type="SAM" id="Phobius"/>
    </source>
</evidence>
<keyword evidence="6" id="KW-1185">Reference proteome</keyword>
<feature type="transmembrane region" description="Helical" evidence="4">
    <location>
        <begin position="238"/>
        <end position="258"/>
    </location>
</feature>
<sequence>MLLFAYAIEVLKKEWHILSRGVHSTLELKRMSDTVWERAYGDDLQNRPATVTTVARNRRVEFVPVLLDKRSAQKPKLNVGDEPTEVSFSLGDIVSDVKLFLSGTNHLLLVDSRTTFMMVFAYVLIFLYSLELPIYALLIGAVFSVRVHDATFNPQPVTLFLIAFAVVPFIFIFIRGISEGLLATAAQNITAFFRIRLLDYRQSRANTENPAPIASQIVARNEQVCSVMITLYQLKLPLLCYSSLTLLICIIIGFVYSWEITLTAIGFGILYIFLKWLLSLVVHRSYVLPTQTDSLQVKTLSNHSFLAADFAAFQCSQYVLLAICYALAVFLVLTNARGIDDIFWAILAMLSGFRVLLFYPEIIMEALSSCFWALDVFSSMLPPSFLSRNNE</sequence>
<dbReference type="InterPro" id="IPR036640">
    <property type="entry name" value="ABC1_TM_sf"/>
</dbReference>
<feature type="transmembrane region" description="Helical" evidence="4">
    <location>
        <begin position="318"/>
        <end position="336"/>
    </location>
</feature>
<evidence type="ECO:0000313" key="5">
    <source>
        <dbReference type="EMBL" id="MFH4977226.1"/>
    </source>
</evidence>
<keyword evidence="3 4" id="KW-0472">Membrane</keyword>
<reference evidence="5 6" key="1">
    <citation type="submission" date="2024-08" db="EMBL/GenBank/DDBJ databases">
        <title>Gnathostoma spinigerum genome.</title>
        <authorList>
            <person name="Gonzalez-Bertolin B."/>
            <person name="Monzon S."/>
            <person name="Zaballos A."/>
            <person name="Jimenez P."/>
            <person name="Dekumyoy P."/>
            <person name="Varona S."/>
            <person name="Cuesta I."/>
            <person name="Sumanam S."/>
            <person name="Adisakwattana P."/>
            <person name="Gasser R.B."/>
            <person name="Hernandez-Gonzalez A."/>
            <person name="Young N.D."/>
            <person name="Perteguer M.J."/>
        </authorList>
    </citation>
    <scope>NUCLEOTIDE SEQUENCE [LARGE SCALE GENOMIC DNA]</scope>
    <source>
        <strain evidence="5">AL3</strain>
        <tissue evidence="5">Liver</tissue>
    </source>
</reference>
<dbReference type="EMBL" id="JBGFUD010002153">
    <property type="protein sequence ID" value="MFH4977226.1"/>
    <property type="molecule type" value="Genomic_DNA"/>
</dbReference>
<dbReference type="AlphaFoldDB" id="A0ABD6EC47"/>
<protein>
    <submittedName>
        <fullName evidence="5">Uncharacterized protein</fullName>
    </submittedName>
</protein>
<dbReference type="SUPFAM" id="SSF90123">
    <property type="entry name" value="ABC transporter transmembrane region"/>
    <property type="match status" value="1"/>
</dbReference>
<evidence type="ECO:0000256" key="1">
    <source>
        <dbReference type="ARBA" id="ARBA00022692"/>
    </source>
</evidence>
<proteinExistence type="predicted"/>
<dbReference type="Proteomes" id="UP001608902">
    <property type="component" value="Unassembled WGS sequence"/>
</dbReference>
<organism evidence="5 6">
    <name type="scientific">Gnathostoma spinigerum</name>
    <dbReference type="NCBI Taxonomy" id="75299"/>
    <lineage>
        <taxon>Eukaryota</taxon>
        <taxon>Metazoa</taxon>
        <taxon>Ecdysozoa</taxon>
        <taxon>Nematoda</taxon>
        <taxon>Chromadorea</taxon>
        <taxon>Rhabditida</taxon>
        <taxon>Spirurina</taxon>
        <taxon>Gnathostomatomorpha</taxon>
        <taxon>Gnathostomatoidea</taxon>
        <taxon>Gnathostomatidae</taxon>
        <taxon>Gnathostoma</taxon>
    </lineage>
</organism>
<evidence type="ECO:0000256" key="3">
    <source>
        <dbReference type="ARBA" id="ARBA00023136"/>
    </source>
</evidence>
<feature type="transmembrane region" description="Helical" evidence="4">
    <location>
        <begin position="264"/>
        <end position="282"/>
    </location>
</feature>
<feature type="transmembrane region" description="Helical" evidence="4">
    <location>
        <begin position="119"/>
        <end position="145"/>
    </location>
</feature>